<dbReference type="AlphaFoldDB" id="A0A068NRR6"/>
<reference evidence="1 2" key="1">
    <citation type="journal article" date="2014" name="PLoS ONE">
        <title>The first complete genome sequence of the class fimbriimonadia in the phylum armatimonadetes.</title>
        <authorList>
            <person name="Hu Z.Y."/>
            <person name="Wang Y.Z."/>
            <person name="Im W.T."/>
            <person name="Wang S.Y."/>
            <person name="Zhao G.P."/>
            <person name="Zheng H.J."/>
            <person name="Quan Z.X."/>
        </authorList>
    </citation>
    <scope>NUCLEOTIDE SEQUENCE [LARGE SCALE GENOMIC DNA]</scope>
    <source>
        <strain evidence="1">Gsoil 348</strain>
    </source>
</reference>
<keyword evidence="2" id="KW-1185">Reference proteome</keyword>
<dbReference type="KEGG" id="fgi:OP10G_2743"/>
<dbReference type="HOGENOM" id="CLU_2699261_0_0_0"/>
<gene>
    <name evidence="1" type="ORF">OP10G_2743</name>
</gene>
<proteinExistence type="predicted"/>
<evidence type="ECO:0000313" key="1">
    <source>
        <dbReference type="EMBL" id="AIE86111.1"/>
    </source>
</evidence>
<accession>A0A068NRR6</accession>
<evidence type="ECO:0000313" key="2">
    <source>
        <dbReference type="Proteomes" id="UP000027982"/>
    </source>
</evidence>
<dbReference type="Proteomes" id="UP000027982">
    <property type="component" value="Chromosome"/>
</dbReference>
<sequence length="73" mass="7944">MVSLGVVAVLAYLSERANPDDRLDYSPSEKEWGFLPLSSMPLGEADRYEEDPEGPSGLTVRGLLDAVGQYSEP</sequence>
<name>A0A068NRR6_FIMGI</name>
<organism evidence="1 2">
    <name type="scientific">Fimbriimonas ginsengisoli Gsoil 348</name>
    <dbReference type="NCBI Taxonomy" id="661478"/>
    <lineage>
        <taxon>Bacteria</taxon>
        <taxon>Bacillati</taxon>
        <taxon>Armatimonadota</taxon>
        <taxon>Fimbriimonadia</taxon>
        <taxon>Fimbriimonadales</taxon>
        <taxon>Fimbriimonadaceae</taxon>
        <taxon>Fimbriimonas</taxon>
    </lineage>
</organism>
<protein>
    <submittedName>
        <fullName evidence="1">Uncharacterized protein</fullName>
    </submittedName>
</protein>
<dbReference type="EMBL" id="CP007139">
    <property type="protein sequence ID" value="AIE86111.1"/>
    <property type="molecule type" value="Genomic_DNA"/>
</dbReference>